<dbReference type="PANTHER" id="PTHR10621:SF35">
    <property type="entry name" value="UBIQUITIN RECEPTOR RAD23C"/>
    <property type="match status" value="1"/>
</dbReference>
<dbReference type="InterPro" id="IPR029071">
    <property type="entry name" value="Ubiquitin-like_domsf"/>
</dbReference>
<evidence type="ECO:0000259" key="1">
    <source>
        <dbReference type="PROSITE" id="PS50053"/>
    </source>
</evidence>
<dbReference type="GO" id="GO:0005829">
    <property type="term" value="C:cytosol"/>
    <property type="evidence" value="ECO:0007669"/>
    <property type="project" value="TreeGrafter"/>
</dbReference>
<comment type="caution">
    <text evidence="2">The sequence shown here is derived from an EMBL/GenBank/DDBJ whole genome shotgun (WGS) entry which is preliminary data.</text>
</comment>
<dbReference type="GO" id="GO:0043161">
    <property type="term" value="P:proteasome-mediated ubiquitin-dependent protein catabolic process"/>
    <property type="evidence" value="ECO:0007669"/>
    <property type="project" value="TreeGrafter"/>
</dbReference>
<dbReference type="PROSITE" id="PS50053">
    <property type="entry name" value="UBIQUITIN_2"/>
    <property type="match status" value="1"/>
</dbReference>
<dbReference type="AlphaFoldDB" id="A0A5A7PQ13"/>
<dbReference type="Proteomes" id="UP000325081">
    <property type="component" value="Unassembled WGS sequence"/>
</dbReference>
<dbReference type="Gene3D" id="3.10.20.90">
    <property type="entry name" value="Phosphatidylinositol 3-kinase Catalytic Subunit, Chain A, domain 1"/>
    <property type="match status" value="1"/>
</dbReference>
<accession>A0A5A7PQ13</accession>
<gene>
    <name evidence="2" type="ORF">STAS_11270</name>
</gene>
<reference evidence="3" key="1">
    <citation type="journal article" date="2019" name="Curr. Biol.">
        <title>Genome Sequence of Striga asiatica Provides Insight into the Evolution of Plant Parasitism.</title>
        <authorList>
            <person name="Yoshida S."/>
            <person name="Kim S."/>
            <person name="Wafula E.K."/>
            <person name="Tanskanen J."/>
            <person name="Kim Y.M."/>
            <person name="Honaas L."/>
            <person name="Yang Z."/>
            <person name="Spallek T."/>
            <person name="Conn C.E."/>
            <person name="Ichihashi Y."/>
            <person name="Cheong K."/>
            <person name="Cui S."/>
            <person name="Der J.P."/>
            <person name="Gundlach H."/>
            <person name="Jiao Y."/>
            <person name="Hori C."/>
            <person name="Ishida J.K."/>
            <person name="Kasahara H."/>
            <person name="Kiba T."/>
            <person name="Kim M.S."/>
            <person name="Koo N."/>
            <person name="Laohavisit A."/>
            <person name="Lee Y.H."/>
            <person name="Lumba S."/>
            <person name="McCourt P."/>
            <person name="Mortimer J.C."/>
            <person name="Mutuku J.M."/>
            <person name="Nomura T."/>
            <person name="Sasaki-Sekimoto Y."/>
            <person name="Seto Y."/>
            <person name="Wang Y."/>
            <person name="Wakatake T."/>
            <person name="Sakakibara H."/>
            <person name="Demura T."/>
            <person name="Yamaguchi S."/>
            <person name="Yoneyama K."/>
            <person name="Manabe R.I."/>
            <person name="Nelson D.C."/>
            <person name="Schulman A.H."/>
            <person name="Timko M.P."/>
            <person name="dePamphilis C.W."/>
            <person name="Choi D."/>
            <person name="Shirasu K."/>
        </authorList>
    </citation>
    <scope>NUCLEOTIDE SEQUENCE [LARGE SCALE GENOMIC DNA]</scope>
    <source>
        <strain evidence="3">cv. UVA1</strain>
    </source>
</reference>
<dbReference type="SMART" id="SM00213">
    <property type="entry name" value="UBQ"/>
    <property type="match status" value="1"/>
</dbReference>
<evidence type="ECO:0000313" key="3">
    <source>
        <dbReference type="Proteomes" id="UP000325081"/>
    </source>
</evidence>
<keyword evidence="3" id="KW-1185">Reference proteome</keyword>
<proteinExistence type="predicted"/>
<dbReference type="GO" id="GO:0031593">
    <property type="term" value="F:polyubiquitin modification-dependent protein binding"/>
    <property type="evidence" value="ECO:0007669"/>
    <property type="project" value="TreeGrafter"/>
</dbReference>
<dbReference type="GO" id="GO:0043130">
    <property type="term" value="F:ubiquitin binding"/>
    <property type="evidence" value="ECO:0007669"/>
    <property type="project" value="TreeGrafter"/>
</dbReference>
<sequence>EDEDFREDSQGYHFNVEVKPEDTFFIKNRLAIFDVLVLLWHKLLEKMKIFVKTLKGITFDAEVKLEDTVMLFGKVLKEYPAAQQMLIYQGKVLTLEENKVAENSFVAVMLSKGPTGEGSTTANVPKIYEKLAYLVEVKSSFDFAVRWKYISFLWKQIFSGMHRKVAT</sequence>
<organism evidence="2 3">
    <name type="scientific">Striga asiatica</name>
    <name type="common">Asiatic witchweed</name>
    <name type="synonym">Buchnera asiatica</name>
    <dbReference type="NCBI Taxonomy" id="4170"/>
    <lineage>
        <taxon>Eukaryota</taxon>
        <taxon>Viridiplantae</taxon>
        <taxon>Streptophyta</taxon>
        <taxon>Embryophyta</taxon>
        <taxon>Tracheophyta</taxon>
        <taxon>Spermatophyta</taxon>
        <taxon>Magnoliopsida</taxon>
        <taxon>eudicotyledons</taxon>
        <taxon>Gunneridae</taxon>
        <taxon>Pentapetalae</taxon>
        <taxon>asterids</taxon>
        <taxon>lamiids</taxon>
        <taxon>Lamiales</taxon>
        <taxon>Orobanchaceae</taxon>
        <taxon>Buchnereae</taxon>
        <taxon>Striga</taxon>
    </lineage>
</organism>
<feature type="non-terminal residue" evidence="2">
    <location>
        <position position="167"/>
    </location>
</feature>
<dbReference type="GO" id="GO:0070628">
    <property type="term" value="F:proteasome binding"/>
    <property type="evidence" value="ECO:0007669"/>
    <property type="project" value="TreeGrafter"/>
</dbReference>
<dbReference type="GO" id="GO:0005654">
    <property type="term" value="C:nucleoplasm"/>
    <property type="evidence" value="ECO:0007669"/>
    <property type="project" value="TreeGrafter"/>
</dbReference>
<dbReference type="PANTHER" id="PTHR10621">
    <property type="entry name" value="UV EXCISION REPAIR PROTEIN RAD23"/>
    <property type="match status" value="1"/>
</dbReference>
<name>A0A5A7PQ13_STRAF</name>
<dbReference type="Pfam" id="PF00240">
    <property type="entry name" value="ubiquitin"/>
    <property type="match status" value="1"/>
</dbReference>
<evidence type="ECO:0000313" key="2">
    <source>
        <dbReference type="EMBL" id="GER35015.1"/>
    </source>
</evidence>
<dbReference type="OrthoDB" id="419317at2759"/>
<protein>
    <submittedName>
        <fullName evidence="2">Uv excision repair protein rad23</fullName>
    </submittedName>
</protein>
<dbReference type="InterPro" id="IPR000626">
    <property type="entry name" value="Ubiquitin-like_dom"/>
</dbReference>
<dbReference type="SUPFAM" id="SSF54236">
    <property type="entry name" value="Ubiquitin-like"/>
    <property type="match status" value="1"/>
</dbReference>
<feature type="domain" description="Ubiquitin-like" evidence="1">
    <location>
        <begin position="47"/>
        <end position="93"/>
    </location>
</feature>
<dbReference type="EMBL" id="BKCP01004960">
    <property type="protein sequence ID" value="GER35015.1"/>
    <property type="molecule type" value="Genomic_DNA"/>
</dbReference>
<feature type="non-terminal residue" evidence="2">
    <location>
        <position position="1"/>
    </location>
</feature>